<dbReference type="GO" id="GO:0000978">
    <property type="term" value="F:RNA polymerase II cis-regulatory region sequence-specific DNA binding"/>
    <property type="evidence" value="ECO:0007669"/>
    <property type="project" value="TreeGrafter"/>
</dbReference>
<dbReference type="InterPro" id="IPR051356">
    <property type="entry name" value="SOX/SOX-like_TF"/>
</dbReference>
<feature type="compositionally biased region" description="Low complexity" evidence="4">
    <location>
        <begin position="440"/>
        <end position="456"/>
    </location>
</feature>
<dbReference type="OrthoDB" id="6247875at2759"/>
<feature type="compositionally biased region" description="Polar residues" evidence="4">
    <location>
        <begin position="17"/>
        <end position="35"/>
    </location>
</feature>
<dbReference type="InterPro" id="IPR036910">
    <property type="entry name" value="HMG_box_dom_sf"/>
</dbReference>
<gene>
    <name evidence="6" type="ORF">CPB83DRAFT_33149</name>
</gene>
<dbReference type="Proteomes" id="UP000807306">
    <property type="component" value="Unassembled WGS sequence"/>
</dbReference>
<dbReference type="AlphaFoldDB" id="A0A9P6JX18"/>
<dbReference type="CDD" id="cd01389">
    <property type="entry name" value="HMG-box_ROX1-like"/>
    <property type="match status" value="1"/>
</dbReference>
<dbReference type="GO" id="GO:0005634">
    <property type="term" value="C:nucleus"/>
    <property type="evidence" value="ECO:0007669"/>
    <property type="project" value="UniProtKB-UniRule"/>
</dbReference>
<comment type="caution">
    <text evidence="6">The sequence shown here is derived from an EMBL/GenBank/DDBJ whole genome shotgun (WGS) entry which is preliminary data.</text>
</comment>
<feature type="domain" description="HMG box" evidence="5">
    <location>
        <begin position="62"/>
        <end position="131"/>
    </location>
</feature>
<organism evidence="6 7">
    <name type="scientific">Crepidotus variabilis</name>
    <dbReference type="NCBI Taxonomy" id="179855"/>
    <lineage>
        <taxon>Eukaryota</taxon>
        <taxon>Fungi</taxon>
        <taxon>Dikarya</taxon>
        <taxon>Basidiomycota</taxon>
        <taxon>Agaricomycotina</taxon>
        <taxon>Agaricomycetes</taxon>
        <taxon>Agaricomycetidae</taxon>
        <taxon>Agaricales</taxon>
        <taxon>Agaricineae</taxon>
        <taxon>Crepidotaceae</taxon>
        <taxon>Crepidotus</taxon>
    </lineage>
</organism>
<feature type="compositionally biased region" description="Low complexity" evidence="4">
    <location>
        <begin position="243"/>
        <end position="263"/>
    </location>
</feature>
<dbReference type="SMART" id="SM00398">
    <property type="entry name" value="HMG"/>
    <property type="match status" value="1"/>
</dbReference>
<dbReference type="Pfam" id="PF00505">
    <property type="entry name" value="HMG_box"/>
    <property type="match status" value="1"/>
</dbReference>
<keyword evidence="1 3" id="KW-0238">DNA-binding</keyword>
<accession>A0A9P6JX18</accession>
<dbReference type="SUPFAM" id="SSF47095">
    <property type="entry name" value="HMG-box"/>
    <property type="match status" value="1"/>
</dbReference>
<evidence type="ECO:0000313" key="6">
    <source>
        <dbReference type="EMBL" id="KAF9535773.1"/>
    </source>
</evidence>
<feature type="region of interest" description="Disordered" evidence="4">
    <location>
        <begin position="180"/>
        <end position="268"/>
    </location>
</feature>
<reference evidence="6" key="1">
    <citation type="submission" date="2020-11" db="EMBL/GenBank/DDBJ databases">
        <authorList>
            <consortium name="DOE Joint Genome Institute"/>
            <person name="Ahrendt S."/>
            <person name="Riley R."/>
            <person name="Andreopoulos W."/>
            <person name="Labutti K."/>
            <person name="Pangilinan J."/>
            <person name="Ruiz-Duenas F.J."/>
            <person name="Barrasa J.M."/>
            <person name="Sanchez-Garcia M."/>
            <person name="Camarero S."/>
            <person name="Miyauchi S."/>
            <person name="Serrano A."/>
            <person name="Linde D."/>
            <person name="Babiker R."/>
            <person name="Drula E."/>
            <person name="Ayuso-Fernandez I."/>
            <person name="Pacheco R."/>
            <person name="Padilla G."/>
            <person name="Ferreira P."/>
            <person name="Barriuso J."/>
            <person name="Kellner H."/>
            <person name="Castanera R."/>
            <person name="Alfaro M."/>
            <person name="Ramirez L."/>
            <person name="Pisabarro A.G."/>
            <person name="Kuo A."/>
            <person name="Tritt A."/>
            <person name="Lipzen A."/>
            <person name="He G."/>
            <person name="Yan M."/>
            <person name="Ng V."/>
            <person name="Cullen D."/>
            <person name="Martin F."/>
            <person name="Rosso M.-N."/>
            <person name="Henrissat B."/>
            <person name="Hibbett D."/>
            <person name="Martinez A.T."/>
            <person name="Grigoriev I.V."/>
        </authorList>
    </citation>
    <scope>NUCLEOTIDE SEQUENCE</scope>
    <source>
        <strain evidence="6">CBS 506.95</strain>
    </source>
</reference>
<evidence type="ECO:0000313" key="7">
    <source>
        <dbReference type="Proteomes" id="UP000807306"/>
    </source>
</evidence>
<sequence length="466" mass="52199">MYSSSYDTTFQSYTGINSEASDHVGSSSSTHFTDLSATSAPSPSSTPATKSTSGSRKPQGYVRRPRNAFMIFRSEFWAGEKIDRTVEHDHRHISRIIAHYWNRMSDDEKQVWRVRAEEEKIEHMKKNPGYRFKPTTKIKKPLKRRVKRNGEDDMERCRRVADLLRAGKEGEDLTEAVKAIEMEPTPSYQPRVSPPRASPSPPFGPPSIFRSPPFLRQEQANWKNPMPPQQHIHSLPTYAPYKTHSPTLSPAPSLPLSSHTSPPVQSSEPQEYPFAFFYPHTPTVAPQISNVRSGPLTSYHDTLPHPLQHYAPNGDIYENPSGQNWENTHSSSFNGPPFEEISTIQPRMRLIGYAQAPASLSPASINNSISSSSVSSSELSGFSSFPDHVDNEIQSRPVIRPNIRTCSEGYPREVFVNSGESTLLAQEVNYRPDHGPGYPSQDVSPSFFSSSRFTLSGGNLGDARRR</sequence>
<dbReference type="EMBL" id="MU157824">
    <property type="protein sequence ID" value="KAF9535773.1"/>
    <property type="molecule type" value="Genomic_DNA"/>
</dbReference>
<name>A0A9P6JX18_9AGAR</name>
<evidence type="ECO:0000256" key="3">
    <source>
        <dbReference type="PROSITE-ProRule" id="PRU00267"/>
    </source>
</evidence>
<evidence type="ECO:0000256" key="1">
    <source>
        <dbReference type="ARBA" id="ARBA00023125"/>
    </source>
</evidence>
<dbReference type="GO" id="GO:0000981">
    <property type="term" value="F:DNA-binding transcription factor activity, RNA polymerase II-specific"/>
    <property type="evidence" value="ECO:0007669"/>
    <property type="project" value="TreeGrafter"/>
</dbReference>
<evidence type="ECO:0000256" key="4">
    <source>
        <dbReference type="SAM" id="MobiDB-lite"/>
    </source>
</evidence>
<dbReference type="PANTHER" id="PTHR45789:SF2">
    <property type="entry name" value="FI18025P1"/>
    <property type="match status" value="1"/>
</dbReference>
<feature type="region of interest" description="Disordered" evidence="4">
    <location>
        <begin position="17"/>
        <end position="62"/>
    </location>
</feature>
<proteinExistence type="predicted"/>
<feature type="region of interest" description="Disordered" evidence="4">
    <location>
        <begin position="429"/>
        <end position="466"/>
    </location>
</feature>
<dbReference type="Gene3D" id="1.10.30.10">
    <property type="entry name" value="High mobility group box domain"/>
    <property type="match status" value="1"/>
</dbReference>
<feature type="compositionally biased region" description="Low complexity" evidence="4">
    <location>
        <begin position="36"/>
        <end position="55"/>
    </location>
</feature>
<dbReference type="PROSITE" id="PS50118">
    <property type="entry name" value="HMG_BOX_2"/>
    <property type="match status" value="1"/>
</dbReference>
<feature type="compositionally biased region" description="Pro residues" evidence="4">
    <location>
        <begin position="192"/>
        <end position="205"/>
    </location>
</feature>
<dbReference type="InterPro" id="IPR009071">
    <property type="entry name" value="HMG_box_dom"/>
</dbReference>
<feature type="DNA-binding region" description="HMG box" evidence="3">
    <location>
        <begin position="62"/>
        <end position="131"/>
    </location>
</feature>
<keyword evidence="2 3" id="KW-0539">Nucleus</keyword>
<keyword evidence="7" id="KW-1185">Reference proteome</keyword>
<protein>
    <recommendedName>
        <fullName evidence="5">HMG box domain-containing protein</fullName>
    </recommendedName>
</protein>
<dbReference type="PANTHER" id="PTHR45789">
    <property type="entry name" value="FI18025P1"/>
    <property type="match status" value="1"/>
</dbReference>
<evidence type="ECO:0000256" key="2">
    <source>
        <dbReference type="ARBA" id="ARBA00023242"/>
    </source>
</evidence>
<evidence type="ECO:0000259" key="5">
    <source>
        <dbReference type="PROSITE" id="PS50118"/>
    </source>
</evidence>